<sequence length="534" mass="54733">MAGHTVVALFSVLVLLVTGVEWFITSRFDSGLADNRISAIVSDDTHLSTATAAPGGGTSTSDGEAVPSFPAENILLLGSDTRAGANADSGNSDSTTEDGVANSDSLMLAHISSDRHITVLSIPRDTMIPAPTCNTWNSQTGELNDRIEPVSEGTRWHINSAFSVGGPQCTVRAVQALTGLRIDRVIGIDFAGFKNMVDALGGISVNICGPIVDAELQTVVAAGGVQTIHGDQALSLVRARKVIGDNDSDLSRIRRQQVVLSAILKQVTAAGTLLNPAKLNAFLQAFTDNTFTDNVTLDNLVTLAQSFGNLDPAKVTFYTLPTVPSTRESGALEVDDSKAPAVFSALLNDQPLPGEQPVATTPADPSTIPAPSTPDTPALPSTITTDPADVAVQVVNATGRTGVATAMMTALNDVGFAVTEDDLRVQDTEQSDLVVEYATGQQDAALTVAASLEGAGLVEVPGLAVPVRLIVGSSWDGAAQPVSVGADTPTWITTAAAPTGTDDLASTGAAPSGDASTLGSTDLPSVNAGQALCA</sequence>
<comment type="caution">
    <text evidence="5">The sequence shown here is derived from an EMBL/GenBank/DDBJ whole genome shotgun (WGS) entry which is preliminary data.</text>
</comment>
<dbReference type="EMBL" id="JAERWL010000012">
    <property type="protein sequence ID" value="MBM9477685.1"/>
    <property type="molecule type" value="Genomic_DNA"/>
</dbReference>
<evidence type="ECO:0000256" key="2">
    <source>
        <dbReference type="SAM" id="MobiDB-lite"/>
    </source>
</evidence>
<dbReference type="Pfam" id="PF13399">
    <property type="entry name" value="LytR_C"/>
    <property type="match status" value="1"/>
</dbReference>
<evidence type="ECO:0000256" key="1">
    <source>
        <dbReference type="ARBA" id="ARBA00006068"/>
    </source>
</evidence>
<dbReference type="InterPro" id="IPR027381">
    <property type="entry name" value="LytR/CpsA/Psr_C"/>
</dbReference>
<accession>A0A938YRQ5</accession>
<dbReference type="AlphaFoldDB" id="A0A938YRQ5"/>
<dbReference type="Pfam" id="PF03816">
    <property type="entry name" value="LytR_cpsA_psr"/>
    <property type="match status" value="1"/>
</dbReference>
<evidence type="ECO:0000259" key="3">
    <source>
        <dbReference type="Pfam" id="PF03816"/>
    </source>
</evidence>
<protein>
    <submittedName>
        <fullName evidence="5">LCP family protein</fullName>
    </submittedName>
</protein>
<dbReference type="PANTHER" id="PTHR33392:SF6">
    <property type="entry name" value="POLYISOPRENYL-TEICHOIC ACID--PEPTIDOGLYCAN TEICHOIC ACID TRANSFERASE TAGU"/>
    <property type="match status" value="1"/>
</dbReference>
<evidence type="ECO:0000313" key="6">
    <source>
        <dbReference type="Proteomes" id="UP000663801"/>
    </source>
</evidence>
<feature type="region of interest" description="Disordered" evidence="2">
    <location>
        <begin position="495"/>
        <end position="521"/>
    </location>
</feature>
<dbReference type="InterPro" id="IPR050922">
    <property type="entry name" value="LytR/CpsA/Psr_CW_biosynth"/>
</dbReference>
<gene>
    <name evidence="5" type="ORF">JL107_14635</name>
</gene>
<comment type="similarity">
    <text evidence="1">Belongs to the LytR/CpsA/Psr (LCP) family.</text>
</comment>
<dbReference type="InterPro" id="IPR004474">
    <property type="entry name" value="LytR_CpsA_psr"/>
</dbReference>
<organism evidence="5 6">
    <name type="scientific">Nakamurella flavida</name>
    <dbReference type="NCBI Taxonomy" id="363630"/>
    <lineage>
        <taxon>Bacteria</taxon>
        <taxon>Bacillati</taxon>
        <taxon>Actinomycetota</taxon>
        <taxon>Actinomycetes</taxon>
        <taxon>Nakamurellales</taxon>
        <taxon>Nakamurellaceae</taxon>
        <taxon>Nakamurella</taxon>
    </lineage>
</organism>
<evidence type="ECO:0000313" key="5">
    <source>
        <dbReference type="EMBL" id="MBM9477685.1"/>
    </source>
</evidence>
<feature type="compositionally biased region" description="Polar residues" evidence="2">
    <location>
        <begin position="369"/>
        <end position="384"/>
    </location>
</feature>
<dbReference type="NCBIfam" id="TIGR00350">
    <property type="entry name" value="lytR_cpsA_psr"/>
    <property type="match status" value="1"/>
</dbReference>
<keyword evidence="6" id="KW-1185">Reference proteome</keyword>
<dbReference type="Gene3D" id="3.40.630.190">
    <property type="entry name" value="LCP protein"/>
    <property type="match status" value="1"/>
</dbReference>
<evidence type="ECO:0000259" key="4">
    <source>
        <dbReference type="Pfam" id="PF13399"/>
    </source>
</evidence>
<feature type="domain" description="LytR/CpsA/Psr regulator C-terminal" evidence="4">
    <location>
        <begin position="389"/>
        <end position="475"/>
    </location>
</feature>
<name>A0A938YRQ5_9ACTN</name>
<reference evidence="5" key="1">
    <citation type="submission" date="2021-01" db="EMBL/GenBank/DDBJ databases">
        <title>KCTC 19127 draft genome.</title>
        <authorList>
            <person name="An D."/>
        </authorList>
    </citation>
    <scope>NUCLEOTIDE SEQUENCE</scope>
    <source>
        <strain evidence="5">KCTC 19127</strain>
    </source>
</reference>
<dbReference type="Gene3D" id="3.30.70.2390">
    <property type="match status" value="1"/>
</dbReference>
<feature type="domain" description="Cell envelope-related transcriptional attenuator" evidence="3">
    <location>
        <begin position="102"/>
        <end position="267"/>
    </location>
</feature>
<feature type="region of interest" description="Disordered" evidence="2">
    <location>
        <begin position="350"/>
        <end position="384"/>
    </location>
</feature>
<dbReference type="PANTHER" id="PTHR33392">
    <property type="entry name" value="POLYISOPRENYL-TEICHOIC ACID--PEPTIDOGLYCAN TEICHOIC ACID TRANSFERASE TAGU"/>
    <property type="match status" value="1"/>
</dbReference>
<proteinExistence type="inferred from homology"/>
<dbReference type="Proteomes" id="UP000663801">
    <property type="component" value="Unassembled WGS sequence"/>
</dbReference>